<protein>
    <submittedName>
        <fullName evidence="1">DUF925-domain-containing protein</fullName>
    </submittedName>
</protein>
<accession>A0A2J6SCF2</accession>
<reference evidence="1 2" key="1">
    <citation type="submission" date="2016-04" db="EMBL/GenBank/DDBJ databases">
        <title>A degradative enzymes factory behind the ericoid mycorrhizal symbiosis.</title>
        <authorList>
            <consortium name="DOE Joint Genome Institute"/>
            <person name="Martino E."/>
            <person name="Morin E."/>
            <person name="Grelet G."/>
            <person name="Kuo A."/>
            <person name="Kohler A."/>
            <person name="Daghino S."/>
            <person name="Barry K."/>
            <person name="Choi C."/>
            <person name="Cichocki N."/>
            <person name="Clum A."/>
            <person name="Copeland A."/>
            <person name="Hainaut M."/>
            <person name="Haridas S."/>
            <person name="Labutti K."/>
            <person name="Lindquist E."/>
            <person name="Lipzen A."/>
            <person name="Khouja H.-R."/>
            <person name="Murat C."/>
            <person name="Ohm R."/>
            <person name="Olson A."/>
            <person name="Spatafora J."/>
            <person name="Veneault-Fourrey C."/>
            <person name="Henrissat B."/>
            <person name="Grigoriev I."/>
            <person name="Martin F."/>
            <person name="Perotto S."/>
        </authorList>
    </citation>
    <scope>NUCLEOTIDE SEQUENCE [LARGE SCALE GENOMIC DNA]</scope>
    <source>
        <strain evidence="1 2">F</strain>
    </source>
</reference>
<evidence type="ECO:0000313" key="1">
    <source>
        <dbReference type="EMBL" id="PMD48444.1"/>
    </source>
</evidence>
<dbReference type="AlphaFoldDB" id="A0A2J6SCF2"/>
<name>A0A2J6SCF2_HYAVF</name>
<organism evidence="1 2">
    <name type="scientific">Hyaloscypha variabilis (strain UAMH 11265 / GT02V1 / F)</name>
    <name type="common">Meliniomyces variabilis</name>
    <dbReference type="NCBI Taxonomy" id="1149755"/>
    <lineage>
        <taxon>Eukaryota</taxon>
        <taxon>Fungi</taxon>
        <taxon>Dikarya</taxon>
        <taxon>Ascomycota</taxon>
        <taxon>Pezizomycotina</taxon>
        <taxon>Leotiomycetes</taxon>
        <taxon>Helotiales</taxon>
        <taxon>Hyaloscyphaceae</taxon>
        <taxon>Hyaloscypha</taxon>
        <taxon>Hyaloscypha variabilis</taxon>
    </lineage>
</organism>
<proteinExistence type="predicted"/>
<keyword evidence="2" id="KW-1185">Reference proteome</keyword>
<dbReference type="PANTHER" id="PTHR39166:SF1">
    <property type="entry name" value="BLL1166 PROTEIN"/>
    <property type="match status" value="1"/>
</dbReference>
<dbReference type="EMBL" id="KZ613937">
    <property type="protein sequence ID" value="PMD48444.1"/>
    <property type="molecule type" value="Genomic_DNA"/>
</dbReference>
<dbReference type="Pfam" id="PF06042">
    <property type="entry name" value="NTP_transf_6"/>
    <property type="match status" value="1"/>
</dbReference>
<dbReference type="InterPro" id="IPR009267">
    <property type="entry name" value="NTP_transf_6"/>
</dbReference>
<gene>
    <name evidence="1" type="ORF">L207DRAFT_505475</name>
</gene>
<dbReference type="PANTHER" id="PTHR39166">
    <property type="entry name" value="BLL1166 PROTEIN"/>
    <property type="match status" value="1"/>
</dbReference>
<dbReference type="Proteomes" id="UP000235786">
    <property type="component" value="Unassembled WGS sequence"/>
</dbReference>
<sequence>MDGPRKIGQLPLHLQLQHFHKALSTNPTLLTILKLAPQLKLTHWYLAAGSITQTVWNYVSGLDPETGISDYDLVYYDASDLSWEAEDRVIQASKKLFAGIAAEVEVRNQARVHLWYGEKYGVECIPNKTLEDGIDSFISNTAMIGVRIREGAKGQQEEDQWDIYAPCGLSDMFNLVVRPNPVLGNRETYEKKAERWKAIWTGLMIKPWPRD</sequence>
<dbReference type="OrthoDB" id="3923682at2759"/>
<evidence type="ECO:0000313" key="2">
    <source>
        <dbReference type="Proteomes" id="UP000235786"/>
    </source>
</evidence>